<dbReference type="InterPro" id="IPR023296">
    <property type="entry name" value="Glyco_hydro_beta-prop_sf"/>
</dbReference>
<proteinExistence type="inferred from homology"/>
<evidence type="ECO:0000256" key="2">
    <source>
        <dbReference type="ARBA" id="ARBA00022801"/>
    </source>
</evidence>
<dbReference type="Proteomes" id="UP000799302">
    <property type="component" value="Unassembled WGS sequence"/>
</dbReference>
<dbReference type="PANTHER" id="PTHR42800">
    <property type="entry name" value="EXOINULINASE INUD (AFU_ORTHOLOGUE AFUA_5G00480)"/>
    <property type="match status" value="1"/>
</dbReference>
<dbReference type="AlphaFoldDB" id="A0A6A6UHS1"/>
<dbReference type="CDD" id="cd18622">
    <property type="entry name" value="GH32_Inu-like"/>
    <property type="match status" value="1"/>
</dbReference>
<dbReference type="Gene3D" id="2.115.10.20">
    <property type="entry name" value="Glycosyl hydrolase domain, family 43"/>
    <property type="match status" value="1"/>
</dbReference>
<sequence>MTISPKFKHHPLDLRCASLQAWTLEGSAFGSGPIENLGLEAGFPLGMPVISSHGKPSNTSGVARSDAFVVTAQYLDLLISGGDHEFTTCIKLLVDGKVVANDTGRRSAAAHPTTLDLSAWIGRLVQVEIVDKSNVAEPNRDWSWIRIGGMRMVSTPAVPICRQPLYREALRPRVHFTARQWTMCRNEPGHRQEGWLNDLNGLVWFDGEYHLFAQRWNKCWIHAVSTNLVHWTELEPAFFEEGLETGVQSGSCVVDYNNSSGLGDGKTPPMVAFWSRNDNRSQCMSYSLDHGRTWTHWKDNPLMVIPERDPMVFRDHRRKRWTMVLYGESRYHFLISDNLLHWEVTGQIINDSFECPDFFELRINGVKETKWVLVRGNGHYSIGTFDGLGFKEETGQLQPDVGNNFYATQSWAAGTGIAPRRIQVAWVQGSRFPQMPFNQQVSIPCDLTLRRTAQGLRLFRTPIPELVSLETREHIWVDHKMKDGEVWGIGTRYSAFRLRATFKAEITTELELRLSGSTIVIAGSKFHGSVGSGTVSVPISEVDIIVDIASIELFVNGGELSATTSNFAGQPDVVLTAHSGNVLIEHIRITELKSIWTGE</sequence>
<dbReference type="OrthoDB" id="202537at2759"/>
<dbReference type="GO" id="GO:0005987">
    <property type="term" value="P:sucrose catabolic process"/>
    <property type="evidence" value="ECO:0007669"/>
    <property type="project" value="TreeGrafter"/>
</dbReference>
<name>A0A6A6UHS1_9PEZI</name>
<dbReference type="SUPFAM" id="SSF49899">
    <property type="entry name" value="Concanavalin A-like lectins/glucanases"/>
    <property type="match status" value="1"/>
</dbReference>
<keyword evidence="3" id="KW-0326">Glycosidase</keyword>
<dbReference type="Pfam" id="PF00251">
    <property type="entry name" value="Glyco_hydro_32N"/>
    <property type="match status" value="1"/>
</dbReference>
<dbReference type="InterPro" id="IPR001362">
    <property type="entry name" value="Glyco_hydro_32"/>
</dbReference>
<dbReference type="Gene3D" id="2.60.120.560">
    <property type="entry name" value="Exo-inulinase, domain 1"/>
    <property type="match status" value="1"/>
</dbReference>
<dbReference type="SUPFAM" id="SSF75005">
    <property type="entry name" value="Arabinanase/levansucrase/invertase"/>
    <property type="match status" value="1"/>
</dbReference>
<keyword evidence="2" id="KW-0378">Hydrolase</keyword>
<keyword evidence="6" id="KW-1185">Reference proteome</keyword>
<reference evidence="5" key="1">
    <citation type="journal article" date="2020" name="Stud. Mycol.">
        <title>101 Dothideomycetes genomes: a test case for predicting lifestyles and emergence of pathogens.</title>
        <authorList>
            <person name="Haridas S."/>
            <person name="Albert R."/>
            <person name="Binder M."/>
            <person name="Bloem J."/>
            <person name="Labutti K."/>
            <person name="Salamov A."/>
            <person name="Andreopoulos B."/>
            <person name="Baker S."/>
            <person name="Barry K."/>
            <person name="Bills G."/>
            <person name="Bluhm B."/>
            <person name="Cannon C."/>
            <person name="Castanera R."/>
            <person name="Culley D."/>
            <person name="Daum C."/>
            <person name="Ezra D."/>
            <person name="Gonzalez J."/>
            <person name="Henrissat B."/>
            <person name="Kuo A."/>
            <person name="Liang C."/>
            <person name="Lipzen A."/>
            <person name="Lutzoni F."/>
            <person name="Magnuson J."/>
            <person name="Mondo S."/>
            <person name="Nolan M."/>
            <person name="Ohm R."/>
            <person name="Pangilinan J."/>
            <person name="Park H.-J."/>
            <person name="Ramirez L."/>
            <person name="Alfaro M."/>
            <person name="Sun H."/>
            <person name="Tritt A."/>
            <person name="Yoshinaga Y."/>
            <person name="Zwiers L.-H."/>
            <person name="Turgeon B."/>
            <person name="Goodwin S."/>
            <person name="Spatafora J."/>
            <person name="Crous P."/>
            <person name="Grigoriev I."/>
        </authorList>
    </citation>
    <scope>NUCLEOTIDE SEQUENCE</scope>
    <source>
        <strain evidence="5">CBS 115976</strain>
    </source>
</reference>
<comment type="similarity">
    <text evidence="1">Belongs to the glycosyl hydrolase 32 family.</text>
</comment>
<evidence type="ECO:0000256" key="3">
    <source>
        <dbReference type="ARBA" id="ARBA00023295"/>
    </source>
</evidence>
<dbReference type="GO" id="GO:0005737">
    <property type="term" value="C:cytoplasm"/>
    <property type="evidence" value="ECO:0007669"/>
    <property type="project" value="TreeGrafter"/>
</dbReference>
<gene>
    <name evidence="5" type="ORF">BT63DRAFT_210974</name>
</gene>
<dbReference type="InterPro" id="IPR013320">
    <property type="entry name" value="ConA-like_dom_sf"/>
</dbReference>
<evidence type="ECO:0000313" key="5">
    <source>
        <dbReference type="EMBL" id="KAF2671236.1"/>
    </source>
</evidence>
<evidence type="ECO:0000313" key="6">
    <source>
        <dbReference type="Proteomes" id="UP000799302"/>
    </source>
</evidence>
<accession>A0A6A6UHS1</accession>
<feature type="domain" description="Glycosyl hydrolase family 32 N-terminal" evidence="4">
    <location>
        <begin position="192"/>
        <end position="454"/>
    </location>
</feature>
<dbReference type="SMART" id="SM00640">
    <property type="entry name" value="Glyco_32"/>
    <property type="match status" value="1"/>
</dbReference>
<dbReference type="EMBL" id="MU004233">
    <property type="protein sequence ID" value="KAF2671236.1"/>
    <property type="molecule type" value="Genomic_DNA"/>
</dbReference>
<protein>
    <submittedName>
        <fullName evidence="5">Arabinanase/levansucrase/invertase</fullName>
    </submittedName>
</protein>
<dbReference type="PANTHER" id="PTHR42800:SF1">
    <property type="entry name" value="EXOINULINASE INUD (AFU_ORTHOLOGUE AFUA_5G00480)"/>
    <property type="match status" value="1"/>
</dbReference>
<dbReference type="InterPro" id="IPR013148">
    <property type="entry name" value="Glyco_hydro_32_N"/>
</dbReference>
<organism evidence="5 6">
    <name type="scientific">Microthyrium microscopicum</name>
    <dbReference type="NCBI Taxonomy" id="703497"/>
    <lineage>
        <taxon>Eukaryota</taxon>
        <taxon>Fungi</taxon>
        <taxon>Dikarya</taxon>
        <taxon>Ascomycota</taxon>
        <taxon>Pezizomycotina</taxon>
        <taxon>Dothideomycetes</taxon>
        <taxon>Dothideomycetes incertae sedis</taxon>
        <taxon>Microthyriales</taxon>
        <taxon>Microthyriaceae</taxon>
        <taxon>Microthyrium</taxon>
    </lineage>
</organism>
<dbReference type="GO" id="GO:0004575">
    <property type="term" value="F:sucrose alpha-glucosidase activity"/>
    <property type="evidence" value="ECO:0007669"/>
    <property type="project" value="TreeGrafter"/>
</dbReference>
<evidence type="ECO:0000256" key="1">
    <source>
        <dbReference type="ARBA" id="ARBA00009902"/>
    </source>
</evidence>
<evidence type="ECO:0000259" key="4">
    <source>
        <dbReference type="Pfam" id="PF00251"/>
    </source>
</evidence>